<dbReference type="SUPFAM" id="SSF89155">
    <property type="entry name" value="TorD-like"/>
    <property type="match status" value="1"/>
</dbReference>
<dbReference type="Pfam" id="PF02613">
    <property type="entry name" value="Nitrate_red_del"/>
    <property type="match status" value="1"/>
</dbReference>
<protein>
    <recommendedName>
        <fullName evidence="4">Nitrate reductase molybdenum cofactor assembly chaperone</fullName>
    </recommendedName>
</protein>
<keyword evidence="1" id="KW-0534">Nitrate assimilation</keyword>
<dbReference type="RefSeq" id="WP_285608492.1">
    <property type="nucleotide sequence ID" value="NZ_BSDC01000002.1"/>
</dbReference>
<keyword evidence="3" id="KW-1185">Reference proteome</keyword>
<organism evidence="2 3">
    <name type="scientific">Geothrix edaphica</name>
    <dbReference type="NCBI Taxonomy" id="2927976"/>
    <lineage>
        <taxon>Bacteria</taxon>
        <taxon>Pseudomonadati</taxon>
        <taxon>Acidobacteriota</taxon>
        <taxon>Holophagae</taxon>
        <taxon>Holophagales</taxon>
        <taxon>Holophagaceae</taxon>
        <taxon>Geothrix</taxon>
    </lineage>
</organism>
<dbReference type="PANTHER" id="PTHR43680">
    <property type="entry name" value="NITRATE REDUCTASE MOLYBDENUM COFACTOR ASSEMBLY CHAPERONE"/>
    <property type="match status" value="1"/>
</dbReference>
<evidence type="ECO:0000313" key="3">
    <source>
        <dbReference type="Proteomes" id="UP001165044"/>
    </source>
</evidence>
<name>A0ABQ5PYB6_9BACT</name>
<dbReference type="PANTHER" id="PTHR43680:SF2">
    <property type="entry name" value="NITRATE REDUCTASE MOLYBDENUM COFACTOR ASSEMBLY CHAPERONE NARJ"/>
    <property type="match status" value="1"/>
</dbReference>
<dbReference type="InterPro" id="IPR020945">
    <property type="entry name" value="DMSO/NO3_reduct_chaperone"/>
</dbReference>
<comment type="caution">
    <text evidence="2">The sequence shown here is derived from an EMBL/GenBank/DDBJ whole genome shotgun (WGS) entry which is preliminary data.</text>
</comment>
<accession>A0ABQ5PYB6</accession>
<dbReference type="Gene3D" id="1.10.3480.10">
    <property type="entry name" value="TorD-like"/>
    <property type="match status" value="1"/>
</dbReference>
<dbReference type="Proteomes" id="UP001165044">
    <property type="component" value="Unassembled WGS sequence"/>
</dbReference>
<dbReference type="InterPro" id="IPR036411">
    <property type="entry name" value="TorD-like_sf"/>
</dbReference>
<evidence type="ECO:0000313" key="2">
    <source>
        <dbReference type="EMBL" id="GLH67382.1"/>
    </source>
</evidence>
<evidence type="ECO:0000256" key="1">
    <source>
        <dbReference type="ARBA" id="ARBA00023063"/>
    </source>
</evidence>
<dbReference type="InterPro" id="IPR003765">
    <property type="entry name" value="NO3_reductase_chaperone_NarJ"/>
</dbReference>
<proteinExistence type="predicted"/>
<evidence type="ECO:0008006" key="4">
    <source>
        <dbReference type="Google" id="ProtNLM"/>
    </source>
</evidence>
<reference evidence="2" key="1">
    <citation type="journal article" date="2023" name="Antonie Van Leeuwenhoek">
        <title>Mesoterricola silvestris gen. nov., sp. nov., Mesoterricola sediminis sp. nov., Geothrix oryzae sp. nov., Geothrix edaphica sp. nov., Geothrix rubra sp. nov., and Geothrix limicola sp. nov., six novel members of Acidobacteriota isolated from soils.</title>
        <authorList>
            <person name="Itoh H."/>
            <person name="Sugisawa Y."/>
            <person name="Mise K."/>
            <person name="Xu Z."/>
            <person name="Kuniyasu M."/>
            <person name="Ushijima N."/>
            <person name="Kawano K."/>
            <person name="Kobayashi E."/>
            <person name="Shiratori Y."/>
            <person name="Masuda Y."/>
            <person name="Senoo K."/>
        </authorList>
    </citation>
    <scope>NUCLEOTIDE SEQUENCE</scope>
    <source>
        <strain evidence="2">Red802</strain>
    </source>
</reference>
<gene>
    <name evidence="2" type="ORF">GETHED_17460</name>
</gene>
<dbReference type="EMBL" id="BSDC01000002">
    <property type="protein sequence ID" value="GLH67382.1"/>
    <property type="molecule type" value="Genomic_DNA"/>
</dbReference>
<sequence length="177" mass="19814">MRVPTHIIPGIAALLRYPDERTQALATSLADAAMATGHPCQEHLEAFALVARGLDLRELQELYTRAFDLTPECTLDIGWHLFGETYQRGQFMAMMRHHLQAHGLEEGGNLPDHLPNLLDLGMRLERQDAMDLVDDCLLPALEKVIPALKESPYHHVLQALFLIFTVNRKPAEAACAD</sequence>